<feature type="signal peptide" evidence="1">
    <location>
        <begin position="1"/>
        <end position="22"/>
    </location>
</feature>
<keyword evidence="3" id="KW-1185">Reference proteome</keyword>
<gene>
    <name evidence="2" type="ORF">SAMN05421790_101300</name>
</gene>
<reference evidence="3" key="1">
    <citation type="submission" date="2017-01" db="EMBL/GenBank/DDBJ databases">
        <authorList>
            <person name="Varghese N."/>
            <person name="Submissions S."/>
        </authorList>
    </citation>
    <scope>NUCLEOTIDE SEQUENCE [LARGE SCALE GENOMIC DNA]</scope>
    <source>
        <strain evidence="3">DSM 45196</strain>
    </source>
</reference>
<proteinExistence type="predicted"/>
<dbReference type="AlphaFoldDB" id="A0A1N7IS54"/>
<dbReference type="RefSeq" id="WP_040387171.1">
    <property type="nucleotide sequence ID" value="NZ_CP048103.1"/>
</dbReference>
<feature type="chain" id="PRO_5009942824" evidence="1">
    <location>
        <begin position="23"/>
        <end position="231"/>
    </location>
</feature>
<organism evidence="2 3">
    <name type="scientific">Kroppenstedtia eburnea</name>
    <dbReference type="NCBI Taxonomy" id="714067"/>
    <lineage>
        <taxon>Bacteria</taxon>
        <taxon>Bacillati</taxon>
        <taxon>Bacillota</taxon>
        <taxon>Bacilli</taxon>
        <taxon>Bacillales</taxon>
        <taxon>Thermoactinomycetaceae</taxon>
        <taxon>Kroppenstedtia</taxon>
    </lineage>
</organism>
<keyword evidence="1" id="KW-0732">Signal</keyword>
<accession>A0A1N7IS54</accession>
<evidence type="ECO:0000256" key="1">
    <source>
        <dbReference type="SAM" id="SignalP"/>
    </source>
</evidence>
<name>A0A1N7IS54_9BACL</name>
<sequence>MKRKILSIVVGVTLIGTTIALADVDQTEAITKRDQAEKVEMFLAKGLDEAKSNGEKWISEVDNNKEIYAQITLNNKRTVKEIRDLTKDHNLEVKGWSYMINIGNHTAVGGYTISPNESMIEAEKRFNHSLKTVIKRQIDILKKEEKKDDITTDIRNSAIAKRQSLQTKLRELSNNDARIVYGIKVKGKAGTLYNLLDKKQIHALKKSTKQDDESTALYKSIPENWLEGAVK</sequence>
<dbReference type="Proteomes" id="UP000186795">
    <property type="component" value="Unassembled WGS sequence"/>
</dbReference>
<protein>
    <submittedName>
        <fullName evidence="2">Uncharacterized protein</fullName>
    </submittedName>
</protein>
<dbReference type="EMBL" id="FTOD01000001">
    <property type="protein sequence ID" value="SIS39918.1"/>
    <property type="molecule type" value="Genomic_DNA"/>
</dbReference>
<evidence type="ECO:0000313" key="3">
    <source>
        <dbReference type="Proteomes" id="UP000186795"/>
    </source>
</evidence>
<dbReference type="OrthoDB" id="9832019at2"/>
<evidence type="ECO:0000313" key="2">
    <source>
        <dbReference type="EMBL" id="SIS39918.1"/>
    </source>
</evidence>